<dbReference type="GO" id="GO:0004721">
    <property type="term" value="F:phosphoprotein phosphatase activity"/>
    <property type="evidence" value="ECO:0007669"/>
    <property type="project" value="UniProtKB-KW"/>
</dbReference>
<keyword evidence="2" id="KW-0904">Protein phosphatase</keyword>
<keyword evidence="1" id="KW-0378">Hydrolase</keyword>
<dbReference type="PROSITE" id="PS00383">
    <property type="entry name" value="TYR_PHOSPHATASE_1"/>
    <property type="match status" value="1"/>
</dbReference>
<sequence>MNFVQWFLDYLYGLRKYNYYMGTLMGKYLYHELYGSEWWNSIDDVVVLGGIPLHNLGHLQAFKQQHIGAIVSALEDFETQKTFYFHPVSRDEWIAQGIEYLHVPTEDTRGLQLSDLIEAVEFLYDHARRKIKIYVHCKAGKGRSASIVLGYLLLKKFETLGSVGTDDIVNCYQCLKQLRESIEINEIQMEPINQYVDWLNRDRGRVKLEN</sequence>
<protein>
    <submittedName>
        <fullName evidence="5">Uncharacterized protein</fullName>
    </submittedName>
</protein>
<dbReference type="InterPro" id="IPR029021">
    <property type="entry name" value="Prot-tyrosine_phosphatase-like"/>
</dbReference>
<dbReference type="InterPro" id="IPR020422">
    <property type="entry name" value="TYR_PHOSPHATASE_DUAL_dom"/>
</dbReference>
<name>A0A6C0BM61_9ZZZZ</name>
<accession>A0A6C0BM61</accession>
<feature type="domain" description="Tyrosine-protein phosphatase" evidence="3">
    <location>
        <begin position="38"/>
        <end position="204"/>
    </location>
</feature>
<dbReference type="PROSITE" id="PS50054">
    <property type="entry name" value="TYR_PHOSPHATASE_DUAL"/>
    <property type="match status" value="1"/>
</dbReference>
<organism evidence="5">
    <name type="scientific">viral metagenome</name>
    <dbReference type="NCBI Taxonomy" id="1070528"/>
    <lineage>
        <taxon>unclassified sequences</taxon>
        <taxon>metagenomes</taxon>
        <taxon>organismal metagenomes</taxon>
    </lineage>
</organism>
<dbReference type="SUPFAM" id="SSF52799">
    <property type="entry name" value="(Phosphotyrosine protein) phosphatases II"/>
    <property type="match status" value="1"/>
</dbReference>
<dbReference type="EMBL" id="MN739180">
    <property type="protein sequence ID" value="QHS92508.1"/>
    <property type="molecule type" value="Genomic_DNA"/>
</dbReference>
<dbReference type="Gene3D" id="3.90.190.10">
    <property type="entry name" value="Protein tyrosine phosphatase superfamily"/>
    <property type="match status" value="1"/>
</dbReference>
<evidence type="ECO:0000313" key="5">
    <source>
        <dbReference type="EMBL" id="QHS92508.1"/>
    </source>
</evidence>
<dbReference type="InterPro" id="IPR000340">
    <property type="entry name" value="Dual-sp_phosphatase_cat-dom"/>
</dbReference>
<dbReference type="FunFam" id="3.90.190.10:FF:000157">
    <property type="entry name" value="Protein-tyrosine phosphatase"/>
    <property type="match status" value="1"/>
</dbReference>
<reference evidence="5" key="1">
    <citation type="journal article" date="2020" name="Nature">
        <title>Giant virus diversity and host interactions through global metagenomics.</title>
        <authorList>
            <person name="Schulz F."/>
            <person name="Roux S."/>
            <person name="Paez-Espino D."/>
            <person name="Jungbluth S."/>
            <person name="Walsh D.A."/>
            <person name="Denef V.J."/>
            <person name="McMahon K.D."/>
            <person name="Konstantinidis K.T."/>
            <person name="Eloe-Fadrosh E.A."/>
            <person name="Kyrpides N.C."/>
            <person name="Woyke T."/>
        </authorList>
    </citation>
    <scope>NUCLEOTIDE SEQUENCE</scope>
    <source>
        <strain evidence="5">GVMAG-M-3300014204-73</strain>
    </source>
</reference>
<dbReference type="InterPro" id="IPR000387">
    <property type="entry name" value="Tyr_Pase_dom"/>
</dbReference>
<feature type="domain" description="Tyrosine specific protein phosphatases" evidence="4">
    <location>
        <begin position="114"/>
        <end position="190"/>
    </location>
</feature>
<evidence type="ECO:0000256" key="2">
    <source>
        <dbReference type="ARBA" id="ARBA00022912"/>
    </source>
</evidence>
<dbReference type="PANTHER" id="PTHR46274">
    <property type="entry name" value="PHOSPHATIDYLINOSITOL PHOSPHATASE"/>
    <property type="match status" value="1"/>
</dbReference>
<dbReference type="AlphaFoldDB" id="A0A6C0BM61"/>
<dbReference type="PANTHER" id="PTHR46274:SF6">
    <property type="entry name" value="TYR_PHOSPHATASE_2 DOMAIN-CONTAINING PROTEIN"/>
    <property type="match status" value="1"/>
</dbReference>
<dbReference type="InterPro" id="IPR016130">
    <property type="entry name" value="Tyr_Pase_AS"/>
</dbReference>
<proteinExistence type="predicted"/>
<dbReference type="PROSITE" id="PS50056">
    <property type="entry name" value="TYR_PHOSPHATASE_2"/>
    <property type="match status" value="1"/>
</dbReference>
<evidence type="ECO:0000259" key="4">
    <source>
        <dbReference type="PROSITE" id="PS50056"/>
    </source>
</evidence>
<dbReference type="Pfam" id="PF00782">
    <property type="entry name" value="DSPc"/>
    <property type="match status" value="1"/>
</dbReference>
<evidence type="ECO:0000256" key="1">
    <source>
        <dbReference type="ARBA" id="ARBA00022801"/>
    </source>
</evidence>
<evidence type="ECO:0000259" key="3">
    <source>
        <dbReference type="PROSITE" id="PS50054"/>
    </source>
</evidence>